<evidence type="ECO:0000256" key="1">
    <source>
        <dbReference type="SAM" id="MobiDB-lite"/>
    </source>
</evidence>
<gene>
    <name evidence="2" type="ORF">CLOSYM_04822</name>
</gene>
<dbReference type="EMBL" id="AWSU01000389">
    <property type="protein sequence ID" value="ERI73532.1"/>
    <property type="molecule type" value="Genomic_DNA"/>
</dbReference>
<evidence type="ECO:0000313" key="2">
    <source>
        <dbReference type="EMBL" id="ERI73532.1"/>
    </source>
</evidence>
<proteinExistence type="predicted"/>
<feature type="compositionally biased region" description="Basic and acidic residues" evidence="1">
    <location>
        <begin position="1"/>
        <end position="18"/>
    </location>
</feature>
<evidence type="ECO:0000313" key="3">
    <source>
        <dbReference type="Proteomes" id="UP000016491"/>
    </source>
</evidence>
<organism evidence="2 3">
    <name type="scientific">[Clostridium] symbiosum ATCC 14940</name>
    <dbReference type="NCBI Taxonomy" id="411472"/>
    <lineage>
        <taxon>Bacteria</taxon>
        <taxon>Bacillati</taxon>
        <taxon>Bacillota</taxon>
        <taxon>Clostridia</taxon>
        <taxon>Lachnospirales</taxon>
        <taxon>Lachnospiraceae</taxon>
        <taxon>Otoolea</taxon>
    </lineage>
</organism>
<name>A0ABC9TQL4_CLOSY</name>
<accession>A0ABC9TQL4</accession>
<dbReference type="Proteomes" id="UP000016491">
    <property type="component" value="Unassembled WGS sequence"/>
</dbReference>
<protein>
    <submittedName>
        <fullName evidence="2">Uncharacterized protein</fullName>
    </submittedName>
</protein>
<feature type="region of interest" description="Disordered" evidence="1">
    <location>
        <begin position="1"/>
        <end position="22"/>
    </location>
</feature>
<reference evidence="2 3" key="1">
    <citation type="submission" date="2013-07" db="EMBL/GenBank/DDBJ databases">
        <authorList>
            <person name="Weinstock G."/>
            <person name="Sodergren E."/>
            <person name="Wylie T."/>
            <person name="Fulton L."/>
            <person name="Fulton R."/>
            <person name="Fronick C."/>
            <person name="O'Laughlin M."/>
            <person name="Godfrey J."/>
            <person name="Miner T."/>
            <person name="Herter B."/>
            <person name="Appelbaum E."/>
            <person name="Cordes M."/>
            <person name="Lek S."/>
            <person name="Wollam A."/>
            <person name="Pepin K.H."/>
            <person name="Palsikar V.B."/>
            <person name="Mitreva M."/>
            <person name="Wilson R.K."/>
        </authorList>
    </citation>
    <scope>NUCLEOTIDE SEQUENCE [LARGE SCALE GENOMIC DNA]</scope>
    <source>
        <strain evidence="2 3">ATCC 14940</strain>
    </source>
</reference>
<comment type="caution">
    <text evidence="2">The sequence shown here is derived from an EMBL/GenBank/DDBJ whole genome shotgun (WGS) entry which is preliminary data.</text>
</comment>
<sequence>MLTEGRTEVRKTGEREGPDAAGGSLLFLLKEMTYTLTGR</sequence>
<dbReference type="AlphaFoldDB" id="A0ABC9TQL4"/>